<dbReference type="RefSeq" id="WP_310075794.1">
    <property type="nucleotide sequence ID" value="NZ_JAVDVX010000009.1"/>
</dbReference>
<organism evidence="1 2">
    <name type="scientific">Cellvibrio fibrivorans</name>
    <dbReference type="NCBI Taxonomy" id="126350"/>
    <lineage>
        <taxon>Bacteria</taxon>
        <taxon>Pseudomonadati</taxon>
        <taxon>Pseudomonadota</taxon>
        <taxon>Gammaproteobacteria</taxon>
        <taxon>Cellvibrionales</taxon>
        <taxon>Cellvibrionaceae</taxon>
        <taxon>Cellvibrio</taxon>
    </lineage>
</organism>
<gene>
    <name evidence="1" type="ORF">J2X05_003995</name>
</gene>
<comment type="caution">
    <text evidence="1">The sequence shown here is derived from an EMBL/GenBank/DDBJ whole genome shotgun (WGS) entry which is preliminary data.</text>
</comment>
<name>A0ABU1V3I1_9GAMM</name>
<reference evidence="1 2" key="1">
    <citation type="submission" date="2023-07" db="EMBL/GenBank/DDBJ databases">
        <title>Sorghum-associated microbial communities from plants grown in Nebraska, USA.</title>
        <authorList>
            <person name="Schachtman D."/>
        </authorList>
    </citation>
    <scope>NUCLEOTIDE SEQUENCE [LARGE SCALE GENOMIC DNA]</scope>
    <source>
        <strain evidence="1 2">BE190</strain>
    </source>
</reference>
<protein>
    <submittedName>
        <fullName evidence="1">Uncharacterized protein</fullName>
    </submittedName>
</protein>
<sequence>MLMNPLFVDTSLNNRLGQEVRLGVCHSQYQGRDYVFVAAPTQQASSFVGKNAEPFAFQLREKFALDARRFELVEVRDVDGATHLLRWRFEWVGNSPLSARSEEINSPGLRATLLQLIDPAQVVAATA</sequence>
<dbReference type="EMBL" id="JAVDVX010000009">
    <property type="protein sequence ID" value="MDR7091957.1"/>
    <property type="molecule type" value="Genomic_DNA"/>
</dbReference>
<accession>A0ABU1V3I1</accession>
<keyword evidence="2" id="KW-1185">Reference proteome</keyword>
<evidence type="ECO:0000313" key="1">
    <source>
        <dbReference type="EMBL" id="MDR7091957.1"/>
    </source>
</evidence>
<dbReference type="Proteomes" id="UP001253595">
    <property type="component" value="Unassembled WGS sequence"/>
</dbReference>
<evidence type="ECO:0000313" key="2">
    <source>
        <dbReference type="Proteomes" id="UP001253595"/>
    </source>
</evidence>
<proteinExistence type="predicted"/>